<comment type="caution">
    <text evidence="3">The sequence shown here is derived from an EMBL/GenBank/DDBJ whole genome shotgun (WGS) entry which is preliminary data.</text>
</comment>
<evidence type="ECO:0000313" key="4">
    <source>
        <dbReference type="Proteomes" id="UP001165080"/>
    </source>
</evidence>
<proteinExistence type="predicted"/>
<gene>
    <name evidence="3" type="primary">PLEST003592</name>
    <name evidence="3" type="ORF">PLESTB_000559500</name>
</gene>
<feature type="signal peptide" evidence="2">
    <location>
        <begin position="1"/>
        <end position="23"/>
    </location>
</feature>
<dbReference type="AlphaFoldDB" id="A0A9W6BGT9"/>
<keyword evidence="2" id="KW-0732">Signal</keyword>
<reference evidence="3 4" key="1">
    <citation type="journal article" date="2023" name="Commun. Biol.">
        <title>Reorganization of the ancestral sex-determining regions during the evolution of trioecy in Pleodorina starrii.</title>
        <authorList>
            <person name="Takahashi K."/>
            <person name="Suzuki S."/>
            <person name="Kawai-Toyooka H."/>
            <person name="Yamamoto K."/>
            <person name="Hamaji T."/>
            <person name="Ootsuki R."/>
            <person name="Yamaguchi H."/>
            <person name="Kawachi M."/>
            <person name="Higashiyama T."/>
            <person name="Nozaki H."/>
        </authorList>
    </citation>
    <scope>NUCLEOTIDE SEQUENCE [LARGE SCALE GENOMIC DNA]</scope>
    <source>
        <strain evidence="3 4">NIES-4479</strain>
    </source>
</reference>
<accession>A0A9W6BGT9</accession>
<protein>
    <submittedName>
        <fullName evidence="3">Uncharacterized protein</fullName>
    </submittedName>
</protein>
<evidence type="ECO:0000256" key="2">
    <source>
        <dbReference type="SAM" id="SignalP"/>
    </source>
</evidence>
<evidence type="ECO:0000256" key="1">
    <source>
        <dbReference type="SAM" id="MobiDB-lite"/>
    </source>
</evidence>
<name>A0A9W6BGT9_9CHLO</name>
<sequence>MIERQVQHHIPAVLLLWRAATMTLQSTAVATSTAAATTARRATDGKAFSISAAAVKRRANKQSVQPDAPLARASRGRMPLPSPREAQNAAFIQEGASQRRALSHWSALRSRLFPALRGAVLPFTAVCLAAAAGAQKGHLQQQPDALGLHGSRLPPRAPFATHGSGFPEPAAPSDVRTARQMLESAGFAHPGMQPGAAWGAMPADGTNSSGEVPAIFEYLLLFPA</sequence>
<dbReference type="OrthoDB" id="548577at2759"/>
<feature type="chain" id="PRO_5040982252" evidence="2">
    <location>
        <begin position="24"/>
        <end position="224"/>
    </location>
</feature>
<dbReference type="Proteomes" id="UP001165080">
    <property type="component" value="Unassembled WGS sequence"/>
</dbReference>
<keyword evidence="4" id="KW-1185">Reference proteome</keyword>
<organism evidence="3 4">
    <name type="scientific">Pleodorina starrii</name>
    <dbReference type="NCBI Taxonomy" id="330485"/>
    <lineage>
        <taxon>Eukaryota</taxon>
        <taxon>Viridiplantae</taxon>
        <taxon>Chlorophyta</taxon>
        <taxon>core chlorophytes</taxon>
        <taxon>Chlorophyceae</taxon>
        <taxon>CS clade</taxon>
        <taxon>Chlamydomonadales</taxon>
        <taxon>Volvocaceae</taxon>
        <taxon>Pleodorina</taxon>
    </lineage>
</organism>
<evidence type="ECO:0000313" key="3">
    <source>
        <dbReference type="EMBL" id="GLC51887.1"/>
    </source>
</evidence>
<feature type="region of interest" description="Disordered" evidence="1">
    <location>
        <begin position="59"/>
        <end position="84"/>
    </location>
</feature>
<dbReference type="EMBL" id="BRXU01000005">
    <property type="protein sequence ID" value="GLC51887.1"/>
    <property type="molecule type" value="Genomic_DNA"/>
</dbReference>